<accession>A0A0H5R847</accession>
<dbReference type="Gene3D" id="3.50.50.80">
    <property type="entry name" value="Ubiquitin-activating enzyme E1, inactive adenylation domain, subdomain 1"/>
    <property type="match status" value="1"/>
</dbReference>
<dbReference type="Pfam" id="PF00899">
    <property type="entry name" value="ThiF"/>
    <property type="match status" value="2"/>
</dbReference>
<evidence type="ECO:0000256" key="6">
    <source>
        <dbReference type="ARBA" id="ARBA00022840"/>
    </source>
</evidence>
<dbReference type="Gene3D" id="2.40.30.180">
    <property type="entry name" value="Ubiquitin-activating enzyme E1, FCCH domain"/>
    <property type="match status" value="1"/>
</dbReference>
<evidence type="ECO:0000256" key="1">
    <source>
        <dbReference type="ARBA" id="ARBA00004906"/>
    </source>
</evidence>
<keyword evidence="6" id="KW-0067">ATP-binding</keyword>
<dbReference type="InterPro" id="IPR035985">
    <property type="entry name" value="Ubiquitin-activating_enz"/>
</dbReference>
<dbReference type="InterPro" id="IPR042302">
    <property type="entry name" value="E1_FCCH_sf"/>
</dbReference>
<feature type="active site" description="Glycyl thioester intermediate" evidence="7">
    <location>
        <position position="641"/>
    </location>
</feature>
<evidence type="ECO:0000256" key="2">
    <source>
        <dbReference type="ARBA" id="ARBA00005673"/>
    </source>
</evidence>
<dbReference type="InterPro" id="IPR033127">
    <property type="entry name" value="UBQ-activ_enz_E1_Cys_AS"/>
</dbReference>
<dbReference type="Gene3D" id="3.40.50.720">
    <property type="entry name" value="NAD(P)-binding Rossmann-like Domain"/>
    <property type="match status" value="1"/>
</dbReference>
<dbReference type="Gene3D" id="1.10.10.2660">
    <property type="entry name" value="Ubiquitin-activating enzyme E1, SCCH domain"/>
    <property type="match status" value="1"/>
</dbReference>
<protein>
    <recommendedName>
        <fullName evidence="8">Ubiquitin-activating enzyme E1 C-terminal domain-containing protein</fullName>
    </recommendedName>
</protein>
<keyword evidence="4" id="KW-0547">Nucleotide-binding</keyword>
<evidence type="ECO:0000256" key="7">
    <source>
        <dbReference type="PROSITE-ProRule" id="PRU10132"/>
    </source>
</evidence>
<dbReference type="InterPro" id="IPR019572">
    <property type="entry name" value="UBA_E1_SCCH"/>
</dbReference>
<dbReference type="AlphaFoldDB" id="A0A0H5R847"/>
<evidence type="ECO:0000256" key="3">
    <source>
        <dbReference type="ARBA" id="ARBA00022598"/>
    </source>
</evidence>
<dbReference type="PANTHER" id="PTHR10953:SF4">
    <property type="entry name" value="UBIQUITIN-ACTIVATING ENZYME E1 C-TERMINAL DOMAIN-CONTAINING PROTEIN"/>
    <property type="match status" value="1"/>
</dbReference>
<feature type="domain" description="Ubiquitin-activating enzyme E1 C-terminal" evidence="8">
    <location>
        <begin position="944"/>
        <end position="1099"/>
    </location>
</feature>
<dbReference type="PRINTS" id="PR01849">
    <property type="entry name" value="UBIQUITINACT"/>
</dbReference>
<evidence type="ECO:0000259" key="8">
    <source>
        <dbReference type="SMART" id="SM00985"/>
    </source>
</evidence>
<dbReference type="PANTHER" id="PTHR10953">
    <property type="entry name" value="UBIQUITIN-ACTIVATING ENZYME E1"/>
    <property type="match status" value="1"/>
</dbReference>
<dbReference type="Pfam" id="PF10585">
    <property type="entry name" value="UBA_E1_SCCH"/>
    <property type="match status" value="1"/>
</dbReference>
<dbReference type="InterPro" id="IPR042449">
    <property type="entry name" value="Ub-E1_IAD_1"/>
</dbReference>
<proteinExistence type="inferred from homology"/>
<dbReference type="SMART" id="SM00985">
    <property type="entry name" value="UBA_e1_C"/>
    <property type="match status" value="1"/>
</dbReference>
<dbReference type="InterPro" id="IPR045886">
    <property type="entry name" value="ThiF/MoeB/HesA"/>
</dbReference>
<dbReference type="GO" id="GO:0019948">
    <property type="term" value="F:SUMO activating enzyme activity"/>
    <property type="evidence" value="ECO:0007669"/>
    <property type="project" value="TreeGrafter"/>
</dbReference>
<dbReference type="GO" id="GO:0016567">
    <property type="term" value="P:protein ubiquitination"/>
    <property type="evidence" value="ECO:0007669"/>
    <property type="project" value="UniProtKB-UniPathway"/>
</dbReference>
<dbReference type="InterPro" id="IPR042063">
    <property type="entry name" value="Ubi_acti_E1_SCCH"/>
</dbReference>
<dbReference type="GO" id="GO:0005524">
    <property type="term" value="F:ATP binding"/>
    <property type="evidence" value="ECO:0007669"/>
    <property type="project" value="UniProtKB-KW"/>
</dbReference>
<comment type="similarity">
    <text evidence="2">Belongs to the ubiquitin-activating E1 family.</text>
</comment>
<dbReference type="GO" id="GO:0016925">
    <property type="term" value="P:protein sumoylation"/>
    <property type="evidence" value="ECO:0007669"/>
    <property type="project" value="TreeGrafter"/>
</dbReference>
<reference evidence="9" key="1">
    <citation type="submission" date="2015-04" db="EMBL/GenBank/DDBJ databases">
        <title>The genome sequence of the plant pathogenic Rhizarian Plasmodiophora brassicae reveals insights in its biotrophic life cycle and the origin of chitin synthesis.</title>
        <authorList>
            <person name="Schwelm A."/>
            <person name="Fogelqvist J."/>
            <person name="Knaust A."/>
            <person name="Julke S."/>
            <person name="Lilja T."/>
            <person name="Dhandapani V."/>
            <person name="Bonilla-Rosso G."/>
            <person name="Karlsson M."/>
            <person name="Shevchenko A."/>
            <person name="Choi S.R."/>
            <person name="Kim H.G."/>
            <person name="Park J.Y."/>
            <person name="Lim Y.P."/>
            <person name="Ludwig-Muller J."/>
            <person name="Dixelius C."/>
        </authorList>
    </citation>
    <scope>NUCLEOTIDE SEQUENCE</scope>
    <source>
        <tissue evidence="9">Potato root galls</tissue>
    </source>
</reference>
<dbReference type="UniPathway" id="UPA00143"/>
<organism evidence="9">
    <name type="scientific">Spongospora subterranea</name>
    <dbReference type="NCBI Taxonomy" id="70186"/>
    <lineage>
        <taxon>Eukaryota</taxon>
        <taxon>Sar</taxon>
        <taxon>Rhizaria</taxon>
        <taxon>Endomyxa</taxon>
        <taxon>Phytomyxea</taxon>
        <taxon>Plasmodiophorida</taxon>
        <taxon>Plasmodiophoridae</taxon>
        <taxon>Spongospora</taxon>
    </lineage>
</organism>
<comment type="pathway">
    <text evidence="1">Protein modification; protein ubiquitination.</text>
</comment>
<dbReference type="EMBL" id="HACM01009851">
    <property type="protein sequence ID" value="CRZ10293.1"/>
    <property type="molecule type" value="Transcribed_RNA"/>
</dbReference>
<dbReference type="GO" id="GO:0005737">
    <property type="term" value="C:cytoplasm"/>
    <property type="evidence" value="ECO:0007669"/>
    <property type="project" value="TreeGrafter"/>
</dbReference>
<evidence type="ECO:0000313" key="9">
    <source>
        <dbReference type="EMBL" id="CRZ10293.1"/>
    </source>
</evidence>
<dbReference type="InterPro" id="IPR018965">
    <property type="entry name" value="Ub-activating_enz_E1_C"/>
</dbReference>
<dbReference type="FunFam" id="3.50.50.80:FF:000005">
    <property type="entry name" value="Ubiquitin-activating enzyme E1"/>
    <property type="match status" value="1"/>
</dbReference>
<keyword evidence="3" id="KW-0436">Ligase</keyword>
<keyword evidence="5" id="KW-0833">Ubl conjugation pathway</keyword>
<dbReference type="GO" id="GO:0031510">
    <property type="term" value="C:SUMO activating enzyme complex"/>
    <property type="evidence" value="ECO:0007669"/>
    <property type="project" value="TreeGrafter"/>
</dbReference>
<dbReference type="Gene3D" id="3.40.50.12550">
    <property type="entry name" value="Ubiquitin-activating enzyme E1, inactive adenylation domain, subdomain 2"/>
    <property type="match status" value="1"/>
</dbReference>
<name>A0A0H5R847_9EUKA</name>
<sequence>MVQHQSDNAQDAVVHSADYLDLYSRQIGAYGLELMSRLSQLQILICGVKGIGVETAKNVILAGPKQVVLYDPEPASIRDLQTNFYLTAEHVAQKTGRASACVNNLATLNPYVQVKVYTGALNSDIIKQFHVVVITSDMSREELTTINEICHSNSIKFIYGWTGGAVSSIFSDFGPSHIVTDPDGEPSRINVVQHISKTGVVTVVGNRHRLDDGDHVKFDELEDDLEKLNSVSMPDHPPSNVFQIKRMFGSSRGADGKSRSILLPDRFQLVDFPKLSADYSGSGMISQVKLPRSLNFRTFRESCVNPVTPEQFMGMAHMDMNKLLTSNRGAQLHFGRLALWRFCTMNNGNLPKLHDGQDAEQCVVFAKEIAQEHQAAESGSSLTVDSIDEDVIFNMALYAQAELPGFTAFVGGILAQECVKAAGKYMPLNQWLHHDALELITASPAPLTDKLLNDATQTRYDHQIAIFGREFQKRLSNQVWFLVGAGALGCEYIKEIALMGLGSGEKGYIHVTDMDRIEVSNLNRQFLFRRDNVGQSKSACATQAAFVMNNDLRFHTYEVAVGPDSEDVFDDEFWSSLDGVWNALDNVKARQYTDSMCVNFEKPLLESGTLGTKANCEIVVPFQTQSYSEQKEQEEDSIPMCTLRNFPHFTEHCIEWSRAQFSDWFSDIPSEFNSLVQNPDMFFKQLVKEGNSSVQLQSLRRLTVLLNEFKNGQLPSFQTAVKFACERFTEQFRDRINDLIYTFPQDYRKVDAESGADLGPFWTGEKRFPRSAEIDINNPLHIDFIAATSNLYAVIFNLPEVRDRDAVIAVVASQTIAPWKAPAKCNIQLEEGPPASPTDDSGEEETAELLALETSIRKLDLQKVPQLVPLEFEKDDDTNFHIDFITAGSNLRSWNYRIKEASRHTCKMIAGKIIPALATTTAMISGLVCLELYKVVLKLKSDQMSNANVNLAVNSFQSFAPLDAAKAKAQFDVIMCEEIKPVPDGFTVWDKVNIDVGDVTVDEFLAAVERIHFGVKIQLLFKKGITDSMISAGQGKALYNANIYLGAETKQRFASYRKRNLKSLYEELYGLLPSPKKRFVMLDAVVSDASGNSLVIPPIKYIFKL</sequence>
<evidence type="ECO:0000256" key="4">
    <source>
        <dbReference type="ARBA" id="ARBA00022741"/>
    </source>
</evidence>
<evidence type="ECO:0000256" key="5">
    <source>
        <dbReference type="ARBA" id="ARBA00022786"/>
    </source>
</evidence>
<dbReference type="InterPro" id="IPR000594">
    <property type="entry name" value="ThiF_NAD_FAD-bd"/>
</dbReference>
<dbReference type="PROSITE" id="PS00865">
    <property type="entry name" value="UBIQUITIN_ACTIVAT_2"/>
    <property type="match status" value="1"/>
</dbReference>
<dbReference type="InterPro" id="IPR000011">
    <property type="entry name" value="UBQ/SUMO-activ_enz_E1-like"/>
</dbReference>
<dbReference type="SUPFAM" id="SSF69572">
    <property type="entry name" value="Activating enzymes of the ubiquitin-like proteins"/>
    <property type="match status" value="2"/>
</dbReference>